<evidence type="ECO:0000256" key="1">
    <source>
        <dbReference type="SAM" id="MobiDB-lite"/>
    </source>
</evidence>
<dbReference type="RefSeq" id="WP_068737176.1">
    <property type="nucleotide sequence ID" value="NZ_LVYV01000053.1"/>
</dbReference>
<proteinExistence type="predicted"/>
<evidence type="ECO:0008006" key="4">
    <source>
        <dbReference type="Google" id="ProtNLM"/>
    </source>
</evidence>
<dbReference type="Proteomes" id="UP000076574">
    <property type="component" value="Unassembled WGS sequence"/>
</dbReference>
<comment type="caution">
    <text evidence="2">The sequence shown here is derived from an EMBL/GenBank/DDBJ whole genome shotgun (WGS) entry which is preliminary data.</text>
</comment>
<dbReference type="STRING" id="943830.A4A58_15380"/>
<dbReference type="AlphaFoldDB" id="A0A163XNV3"/>
<reference evidence="2 3" key="1">
    <citation type="submission" date="2016-03" db="EMBL/GenBank/DDBJ databases">
        <title>Microsymbionts genomes from the relict species Vavilovia formosa (Stev.) Fed.</title>
        <authorList>
            <person name="Kopat V."/>
            <person name="Chirak E."/>
            <person name="Kimeklis A."/>
            <person name="Andronov E."/>
        </authorList>
    </citation>
    <scope>NUCLEOTIDE SEQUENCE [LARGE SCALE GENOMIC DNA]</scope>
    <source>
        <strain evidence="2 3">Vaf07</strain>
    </source>
</reference>
<dbReference type="EMBL" id="LVYV01000053">
    <property type="protein sequence ID" value="KZD21157.1"/>
    <property type="molecule type" value="Genomic_DNA"/>
</dbReference>
<dbReference type="OrthoDB" id="9134102at2"/>
<sequence length="621" mass="69629">MSAIRLGQLFACTEQGGAFVAEASDGRLVDIKDVSSGLACKCICPGCGRAMVAKKGDVQTHHFAHHAQLDGRSCVSAGETALHKFAKQILDQRLEIVLPKKIVTQGDDREIVINEGKWTFDQALLEARDGKIVPDVVLLLRDRRLIVEFKVTHSCDDQKIARIKAMDVGAIEIDLSQYRDFLLNDIADQILYDAPRIWLHHPHESNARERLADKARQRADERLQLIRRYRDAYRHRTPSKATGNGDCEVAARREGLGDLINLPVDGAGCFTVPLAEWQAAILLALIAAVAPFRTRNALATLRKNGWLDQAVADVPDEIATAVGEDNFPFNSPGRTVEVFLKRLEQRGFVHSGHTDTWRPSHVLLARVDQARELRERPATRLAEAEKIVGQMLGKLPAEETASFVFDQWWTAKAPARTYSPSEAASFDDATWHAFRTDLTNITTQIQFSPREGLDLIGLPYEVELSRAVERKRLDEEERARAREAQLEADKEARVTRLRDRAIELLGEEGQTWVAIHNRDIGGQTPIGAAAAGETSYDEANRALNRRRQELAAQEKARYKKDEAVAKLFALAQTRYFDVETAALWIRSKQRELGGKSPEEYTVDDTTGQRCAQLLPTKRSRR</sequence>
<name>A0A163XNV3_9BRAD</name>
<protein>
    <recommendedName>
        <fullName evidence="4">Competence protein CoiA-like family protein</fullName>
    </recommendedName>
</protein>
<evidence type="ECO:0000313" key="2">
    <source>
        <dbReference type="EMBL" id="KZD21157.1"/>
    </source>
</evidence>
<evidence type="ECO:0000313" key="3">
    <source>
        <dbReference type="Proteomes" id="UP000076574"/>
    </source>
</evidence>
<gene>
    <name evidence="2" type="ORF">A4A58_15380</name>
</gene>
<accession>A0A163XNV3</accession>
<keyword evidence="3" id="KW-1185">Reference proteome</keyword>
<organism evidence="2 3">
    <name type="scientific">Tardiphaga robiniae</name>
    <dbReference type="NCBI Taxonomy" id="943830"/>
    <lineage>
        <taxon>Bacteria</taxon>
        <taxon>Pseudomonadati</taxon>
        <taxon>Pseudomonadota</taxon>
        <taxon>Alphaproteobacteria</taxon>
        <taxon>Hyphomicrobiales</taxon>
        <taxon>Nitrobacteraceae</taxon>
        <taxon>Tardiphaga</taxon>
    </lineage>
</organism>
<feature type="region of interest" description="Disordered" evidence="1">
    <location>
        <begin position="591"/>
        <end position="621"/>
    </location>
</feature>